<accession>A0A5C1QHV7</accession>
<keyword evidence="3 5" id="KW-1133">Transmembrane helix</keyword>
<evidence type="ECO:0000256" key="3">
    <source>
        <dbReference type="ARBA" id="ARBA00022989"/>
    </source>
</evidence>
<dbReference type="InterPro" id="IPR024163">
    <property type="entry name" value="Aerotolerance_reg_N"/>
</dbReference>
<name>A0A5C1QHV7_9SPIO</name>
<dbReference type="InterPro" id="IPR002035">
    <property type="entry name" value="VWF_A"/>
</dbReference>
<feature type="domain" description="VWFA" evidence="6">
    <location>
        <begin position="86"/>
        <end position="283"/>
    </location>
</feature>
<evidence type="ECO:0000313" key="7">
    <source>
        <dbReference type="EMBL" id="QEN06136.1"/>
    </source>
</evidence>
<keyword evidence="1" id="KW-1003">Cell membrane</keyword>
<dbReference type="SUPFAM" id="SSF53300">
    <property type="entry name" value="vWA-like"/>
    <property type="match status" value="1"/>
</dbReference>
<organism evidence="7 8">
    <name type="scientific">Thiospirochaeta perfilievii</name>
    <dbReference type="NCBI Taxonomy" id="252967"/>
    <lineage>
        <taxon>Bacteria</taxon>
        <taxon>Pseudomonadati</taxon>
        <taxon>Spirochaetota</taxon>
        <taxon>Spirochaetia</taxon>
        <taxon>Spirochaetales</taxon>
        <taxon>Spirochaetaceae</taxon>
        <taxon>Thiospirochaeta</taxon>
    </lineage>
</organism>
<dbReference type="InterPro" id="IPR036465">
    <property type="entry name" value="vWFA_dom_sf"/>
</dbReference>
<dbReference type="OrthoDB" id="6206554at2"/>
<proteinExistence type="predicted"/>
<dbReference type="AlphaFoldDB" id="A0A5C1QHV7"/>
<feature type="transmembrane region" description="Helical" evidence="5">
    <location>
        <begin position="301"/>
        <end position="320"/>
    </location>
</feature>
<keyword evidence="8" id="KW-1185">Reference proteome</keyword>
<dbReference type="PANTHER" id="PTHR22550">
    <property type="entry name" value="SPORE GERMINATION PROTEIN"/>
    <property type="match status" value="1"/>
</dbReference>
<dbReference type="KEGG" id="sper:EW093_16055"/>
<evidence type="ECO:0000256" key="4">
    <source>
        <dbReference type="ARBA" id="ARBA00023136"/>
    </source>
</evidence>
<dbReference type="Pfam" id="PF07584">
    <property type="entry name" value="BatA"/>
    <property type="match status" value="1"/>
</dbReference>
<reference evidence="7 8" key="1">
    <citation type="submission" date="2019-02" db="EMBL/GenBank/DDBJ databases">
        <authorList>
            <person name="Fomenkov A."/>
            <person name="Dubinina G."/>
            <person name="Grabovich M."/>
            <person name="Vincze T."/>
            <person name="Roberts R.J."/>
        </authorList>
    </citation>
    <scope>NUCLEOTIDE SEQUENCE [LARGE SCALE GENOMIC DNA]</scope>
    <source>
        <strain evidence="7 8">P</strain>
    </source>
</reference>
<evidence type="ECO:0000256" key="2">
    <source>
        <dbReference type="ARBA" id="ARBA00022692"/>
    </source>
</evidence>
<evidence type="ECO:0000313" key="8">
    <source>
        <dbReference type="Proteomes" id="UP000323824"/>
    </source>
</evidence>
<dbReference type="InterPro" id="IPR050768">
    <property type="entry name" value="UPF0353/GerABKA_families"/>
</dbReference>
<feature type="transmembrane region" description="Helical" evidence="5">
    <location>
        <begin position="6"/>
        <end position="24"/>
    </location>
</feature>
<sequence>MIKFQYPIFLLIIPIVILLTILKLKKKQSSGIGFSELTLLKVAAKKNHLTSLPYILRCLTLILLSLALAGPIKENSIENNEASGIDIIVAIDVSGSMEGLDFSTKREKQTRLDAVKKVVKEFIDSRPNDRIGVVAFAGAPYIASPLTLDHSWLIKRLDMLQTGMIEGGTAIGSAIASASNSLNRVESKSKIVILLTDGENNSGVIEPRQAAEAANALGVKIYTVGAGKEGKAPYEVNGFFGSDIQYVDVKIDEEMLTDVATSTGGLYFRAKDINSLEEIYNRINKMEKTTRVSNKTVLYKYYFMIPLIIGFLLFLIEIILTSTKLRRVY</sequence>
<dbReference type="PROSITE" id="PS50234">
    <property type="entry name" value="VWFA"/>
    <property type="match status" value="1"/>
</dbReference>
<reference evidence="7 8" key="2">
    <citation type="submission" date="2019-09" db="EMBL/GenBank/DDBJ databases">
        <title>Complete Genome Sequence and Methylome Analysis of free living Spirochaetas.</title>
        <authorList>
            <person name="Leshcheva N."/>
            <person name="Mikheeva N."/>
        </authorList>
    </citation>
    <scope>NUCLEOTIDE SEQUENCE [LARGE SCALE GENOMIC DNA]</scope>
    <source>
        <strain evidence="7 8">P</strain>
    </source>
</reference>
<dbReference type="Pfam" id="PF00092">
    <property type="entry name" value="VWA"/>
    <property type="match status" value="1"/>
</dbReference>
<dbReference type="PANTHER" id="PTHR22550:SF5">
    <property type="entry name" value="LEUCINE ZIPPER PROTEIN 4"/>
    <property type="match status" value="1"/>
</dbReference>
<dbReference type="Gene3D" id="3.40.50.410">
    <property type="entry name" value="von Willebrand factor, type A domain"/>
    <property type="match status" value="1"/>
</dbReference>
<evidence type="ECO:0000256" key="5">
    <source>
        <dbReference type="SAM" id="Phobius"/>
    </source>
</evidence>
<evidence type="ECO:0000259" key="6">
    <source>
        <dbReference type="PROSITE" id="PS50234"/>
    </source>
</evidence>
<keyword evidence="2 5" id="KW-0812">Transmembrane</keyword>
<protein>
    <submittedName>
        <fullName evidence="7">VWA domain-containing protein</fullName>
    </submittedName>
</protein>
<keyword evidence="4 5" id="KW-0472">Membrane</keyword>
<dbReference type="SMART" id="SM00327">
    <property type="entry name" value="VWA"/>
    <property type="match status" value="1"/>
</dbReference>
<dbReference type="EMBL" id="CP035807">
    <property type="protein sequence ID" value="QEN06136.1"/>
    <property type="molecule type" value="Genomic_DNA"/>
</dbReference>
<evidence type="ECO:0000256" key="1">
    <source>
        <dbReference type="ARBA" id="ARBA00022475"/>
    </source>
</evidence>
<dbReference type="RefSeq" id="WP_149569370.1">
    <property type="nucleotide sequence ID" value="NZ_CP035807.1"/>
</dbReference>
<gene>
    <name evidence="7" type="ORF">EW093_16055</name>
</gene>
<dbReference type="Proteomes" id="UP000323824">
    <property type="component" value="Chromosome"/>
</dbReference>